<keyword evidence="10 11" id="KW-0511">Multifunctional enzyme</keyword>
<evidence type="ECO:0000256" key="5">
    <source>
        <dbReference type="ARBA" id="ARBA00022723"/>
    </source>
</evidence>
<keyword evidence="4 11" id="KW-0819">tRNA processing</keyword>
<feature type="binding site" evidence="11">
    <location>
        <position position="63"/>
    </location>
    <ligand>
        <name>ATP</name>
        <dbReference type="ChEBI" id="CHEBI:30616"/>
    </ligand>
</feature>
<proteinExistence type="inferred from homology"/>
<dbReference type="PANTHER" id="PTHR10953:SF102">
    <property type="entry name" value="ADENYLYLTRANSFERASE AND SULFURTRANSFERASE MOCS3"/>
    <property type="match status" value="1"/>
</dbReference>
<dbReference type="GO" id="GO:0002143">
    <property type="term" value="P:tRNA wobble position uridine thiolation"/>
    <property type="evidence" value="ECO:0007669"/>
    <property type="project" value="InterPro"/>
</dbReference>
<evidence type="ECO:0000256" key="6">
    <source>
        <dbReference type="ARBA" id="ARBA00022741"/>
    </source>
</evidence>
<dbReference type="PANTHER" id="PTHR10953">
    <property type="entry name" value="UBIQUITIN-ACTIVATING ENZYME E1"/>
    <property type="match status" value="1"/>
</dbReference>
<feature type="binding site" evidence="11">
    <location>
        <position position="172"/>
    </location>
    <ligand>
        <name>Zn(2+)</name>
        <dbReference type="ChEBI" id="CHEBI:29105"/>
    </ligand>
</feature>
<dbReference type="GO" id="GO:0005524">
    <property type="term" value="F:ATP binding"/>
    <property type="evidence" value="ECO:0007669"/>
    <property type="project" value="UniProtKB-KW"/>
</dbReference>
<dbReference type="Proteomes" id="UP000193411">
    <property type="component" value="Unassembled WGS sequence"/>
</dbReference>
<dbReference type="FunFam" id="3.40.50.720:FF:000033">
    <property type="entry name" value="Adenylyltransferase and sulfurtransferase MOCS3"/>
    <property type="match status" value="1"/>
</dbReference>
<dbReference type="Gene3D" id="3.40.250.10">
    <property type="entry name" value="Rhodanese-like domain"/>
    <property type="match status" value="1"/>
</dbReference>
<feature type="binding site" evidence="11">
    <location>
        <position position="258"/>
    </location>
    <ligand>
        <name>Zn(2+)</name>
        <dbReference type="ChEBI" id="CHEBI:29105"/>
    </ligand>
</feature>
<feature type="domain" description="Rhodanese" evidence="12">
    <location>
        <begin position="326"/>
        <end position="418"/>
    </location>
</feature>
<dbReference type="InterPro" id="IPR001763">
    <property type="entry name" value="Rhodanese-like_dom"/>
</dbReference>
<keyword evidence="14" id="KW-1185">Reference proteome</keyword>
<dbReference type="GO" id="GO:0005829">
    <property type="term" value="C:cytosol"/>
    <property type="evidence" value="ECO:0007669"/>
    <property type="project" value="UniProtKB-SubCell"/>
</dbReference>
<keyword evidence="7" id="KW-0833">Ubl conjugation pathway</keyword>
<keyword evidence="2 11" id="KW-0963">Cytoplasm</keyword>
<feature type="binding site" evidence="11">
    <location>
        <position position="175"/>
    </location>
    <ligand>
        <name>Zn(2+)</name>
        <dbReference type="ChEBI" id="CHEBI:29105"/>
    </ligand>
</feature>
<dbReference type="CDD" id="cd00757">
    <property type="entry name" value="ThiF_MoeB_HesA_family"/>
    <property type="match status" value="1"/>
</dbReference>
<dbReference type="Pfam" id="PF00581">
    <property type="entry name" value="Rhodanese"/>
    <property type="match status" value="1"/>
</dbReference>
<evidence type="ECO:0000256" key="10">
    <source>
        <dbReference type="ARBA" id="ARBA00023268"/>
    </source>
</evidence>
<dbReference type="UniPathway" id="UPA00988"/>
<dbReference type="EMBL" id="MCFL01000039">
    <property type="protein sequence ID" value="ORZ33051.1"/>
    <property type="molecule type" value="Genomic_DNA"/>
</dbReference>
<dbReference type="Pfam" id="PF00899">
    <property type="entry name" value="ThiF"/>
    <property type="match status" value="1"/>
</dbReference>
<dbReference type="GO" id="GO:0032447">
    <property type="term" value="P:protein urmylation"/>
    <property type="evidence" value="ECO:0007669"/>
    <property type="project" value="TreeGrafter"/>
</dbReference>
<dbReference type="InterPro" id="IPR045886">
    <property type="entry name" value="ThiF/MoeB/HesA"/>
</dbReference>
<gene>
    <name evidence="11" type="primary">UBA4</name>
    <name evidence="13" type="ORF">BCR44DRAFT_54365</name>
</gene>
<feature type="active site" description="Glycyl thioester intermediate; for adenylyltransferase activity" evidence="11">
    <location>
        <position position="189"/>
    </location>
</feature>
<comment type="similarity">
    <text evidence="11">In the N-terminal section; belongs to the HesA/MoeB/ThiF family. UBA4 subfamily.</text>
</comment>
<name>A0A1Y2HGQ1_9FUNG</name>
<evidence type="ECO:0000256" key="3">
    <source>
        <dbReference type="ARBA" id="ARBA00022679"/>
    </source>
</evidence>
<dbReference type="OrthoDB" id="10261062at2759"/>
<dbReference type="AlphaFoldDB" id="A0A1Y2HGQ1"/>
<feature type="active site" description="Cysteine persulfide intermediate; for sulfurtransferase activity" evidence="11">
    <location>
        <position position="378"/>
    </location>
</feature>
<dbReference type="InterPro" id="IPR000594">
    <property type="entry name" value="ThiF_NAD_FAD-bd"/>
</dbReference>
<dbReference type="HAMAP" id="MF_03049">
    <property type="entry name" value="MOCS3_Uba4"/>
    <property type="match status" value="1"/>
</dbReference>
<dbReference type="SMART" id="SM00450">
    <property type="entry name" value="RHOD"/>
    <property type="match status" value="1"/>
</dbReference>
<evidence type="ECO:0000313" key="13">
    <source>
        <dbReference type="EMBL" id="ORZ33051.1"/>
    </source>
</evidence>
<keyword evidence="6 11" id="KW-0547">Nucleotide-binding</keyword>
<keyword evidence="8 11" id="KW-0862">Zinc</keyword>
<dbReference type="GO" id="GO:0042292">
    <property type="term" value="F:URM1 activating enzyme activity"/>
    <property type="evidence" value="ECO:0007669"/>
    <property type="project" value="TreeGrafter"/>
</dbReference>
<evidence type="ECO:0000313" key="14">
    <source>
        <dbReference type="Proteomes" id="UP000193411"/>
    </source>
</evidence>
<dbReference type="SUPFAM" id="SSF69572">
    <property type="entry name" value="Activating enzymes of the ubiquitin-like proteins"/>
    <property type="match status" value="1"/>
</dbReference>
<evidence type="ECO:0000256" key="1">
    <source>
        <dbReference type="ARBA" id="ARBA00004514"/>
    </source>
</evidence>
<feature type="binding site" evidence="11">
    <location>
        <position position="255"/>
    </location>
    <ligand>
        <name>Zn(2+)</name>
        <dbReference type="ChEBI" id="CHEBI:29105"/>
    </ligand>
</feature>
<evidence type="ECO:0000256" key="11">
    <source>
        <dbReference type="HAMAP-Rule" id="MF_03049"/>
    </source>
</evidence>
<comment type="pathway">
    <text evidence="11">tRNA modification; 5-methoxycarbonylmethyl-2-thiouridine-tRNA biosynthesis.</text>
</comment>
<feature type="binding site" evidence="11">
    <location>
        <begin position="131"/>
        <end position="132"/>
    </location>
    <ligand>
        <name>ATP</name>
        <dbReference type="ChEBI" id="CHEBI:30616"/>
    </ligand>
</feature>
<dbReference type="GO" id="GO:0004792">
    <property type="term" value="F:thiosulfate-cyanide sulfurtransferase activity"/>
    <property type="evidence" value="ECO:0007669"/>
    <property type="project" value="TreeGrafter"/>
</dbReference>
<comment type="subcellular location">
    <subcellularLocation>
        <location evidence="1">Cytoplasm</location>
        <location evidence="1">Cytosol</location>
    </subcellularLocation>
</comment>
<dbReference type="NCBIfam" id="NF004281">
    <property type="entry name" value="PRK05690.1"/>
    <property type="match status" value="1"/>
</dbReference>
<evidence type="ECO:0000256" key="4">
    <source>
        <dbReference type="ARBA" id="ARBA00022694"/>
    </source>
</evidence>
<dbReference type="STRING" id="765915.A0A1Y2HGQ1"/>
<keyword evidence="9 11" id="KW-0067">ATP-binding</keyword>
<evidence type="ECO:0000256" key="2">
    <source>
        <dbReference type="ARBA" id="ARBA00022490"/>
    </source>
</evidence>
<dbReference type="InterPro" id="IPR035985">
    <property type="entry name" value="Ubiquitin-activating_enz"/>
</dbReference>
<keyword evidence="5 11" id="KW-0479">Metal-binding</keyword>
<dbReference type="PROSITE" id="PS50206">
    <property type="entry name" value="RHODANESE_3"/>
    <property type="match status" value="1"/>
</dbReference>
<feature type="binding site" evidence="11">
    <location>
        <begin position="70"/>
        <end position="74"/>
    </location>
    <ligand>
        <name>ATP</name>
        <dbReference type="ChEBI" id="CHEBI:30616"/>
    </ligand>
</feature>
<evidence type="ECO:0000256" key="7">
    <source>
        <dbReference type="ARBA" id="ARBA00022786"/>
    </source>
</evidence>
<evidence type="ECO:0000256" key="8">
    <source>
        <dbReference type="ARBA" id="ARBA00022833"/>
    </source>
</evidence>
<dbReference type="Gene3D" id="3.40.50.720">
    <property type="entry name" value="NAD(P)-binding Rossmann-like Domain"/>
    <property type="match status" value="1"/>
</dbReference>
<reference evidence="13 14" key="1">
    <citation type="submission" date="2016-07" db="EMBL/GenBank/DDBJ databases">
        <title>Pervasive Adenine N6-methylation of Active Genes in Fungi.</title>
        <authorList>
            <consortium name="DOE Joint Genome Institute"/>
            <person name="Mondo S.J."/>
            <person name="Dannebaum R.O."/>
            <person name="Kuo R.C."/>
            <person name="Labutti K."/>
            <person name="Haridas S."/>
            <person name="Kuo A."/>
            <person name="Salamov A."/>
            <person name="Ahrendt S.R."/>
            <person name="Lipzen A."/>
            <person name="Sullivan W."/>
            <person name="Andreopoulos W.B."/>
            <person name="Clum A."/>
            <person name="Lindquist E."/>
            <person name="Daum C."/>
            <person name="Ramamoorthy G.K."/>
            <person name="Gryganskyi A."/>
            <person name="Culley D."/>
            <person name="Magnuson J.K."/>
            <person name="James T.Y."/>
            <person name="O'Malley M.A."/>
            <person name="Stajich J.E."/>
            <person name="Spatafora J.W."/>
            <person name="Visel A."/>
            <person name="Grigoriev I.V."/>
        </authorList>
    </citation>
    <scope>NUCLEOTIDE SEQUENCE [LARGE SCALE GENOMIC DNA]</scope>
    <source>
        <strain evidence="13 14">PL171</strain>
    </source>
</reference>
<dbReference type="InterPro" id="IPR028885">
    <property type="entry name" value="MOCS3/Uba4"/>
</dbReference>
<comment type="cofactor">
    <cofactor evidence="11">
        <name>Zn(2+)</name>
        <dbReference type="ChEBI" id="CHEBI:29105"/>
    </cofactor>
    <text evidence="11">Binds 1 zinc ion per subunit.</text>
</comment>
<dbReference type="GO" id="GO:0046872">
    <property type="term" value="F:metal ion binding"/>
    <property type="evidence" value="ECO:0007669"/>
    <property type="project" value="UniProtKB-KW"/>
</dbReference>
<evidence type="ECO:0000256" key="9">
    <source>
        <dbReference type="ARBA" id="ARBA00022840"/>
    </source>
</evidence>
<comment type="caution">
    <text evidence="13">The sequence shown here is derived from an EMBL/GenBank/DDBJ whole genome shotgun (WGS) entry which is preliminary data.</text>
</comment>
<dbReference type="GO" id="GO:0070566">
    <property type="term" value="F:adenylyltransferase activity"/>
    <property type="evidence" value="ECO:0007669"/>
    <property type="project" value="InterPro"/>
</dbReference>
<accession>A0A1Y2HGQ1</accession>
<feature type="binding site" evidence="11">
    <location>
        <position position="42"/>
    </location>
    <ligand>
        <name>ATP</name>
        <dbReference type="ChEBI" id="CHEBI:30616"/>
    </ligand>
</feature>
<evidence type="ECO:0000259" key="12">
    <source>
        <dbReference type="PROSITE" id="PS50206"/>
    </source>
</evidence>
<organism evidence="13 14">
    <name type="scientific">Catenaria anguillulae PL171</name>
    <dbReference type="NCBI Taxonomy" id="765915"/>
    <lineage>
        <taxon>Eukaryota</taxon>
        <taxon>Fungi</taxon>
        <taxon>Fungi incertae sedis</taxon>
        <taxon>Blastocladiomycota</taxon>
        <taxon>Blastocladiomycetes</taxon>
        <taxon>Blastocladiales</taxon>
        <taxon>Catenariaceae</taxon>
        <taxon>Catenaria</taxon>
    </lineage>
</organism>
<sequence length="420" mass="45419">MTAKLTNDEILRYGRQLILPNLGIHGQTQLKNSSALIVGTGGLGAPSSMYLAAAGIGTLGLVDFDVVDKTNLHRQVIHAEEAQDLPKVMSARQSLQRLNSHVKYVEHNCLISASNALEIVAPYDIVLDCSDNVATRYLLNDACVLLGKPLVSGSALRLEGQLTVYNHANGPCYRCLFPTPPPAETVTNCSDGGVMGPVTGTIGSMQAMEAIKILAMRDAADSESPTPTYSGRMLLMDAWMGTFRTIRLRPKQKTCAACGDKPTVTELIDYVQFCGSGALDKAKPLKVLAADERIDVHAFAQRVGTPSAVVGGESMLPGNEPPTLADSPAPVILDVREKVQFDIAHLPSSVNIPYAQLGKRVAEIRELVQPSRPLLVLCRRGNHSQLAVRDLKQQHGIECVDVIGGLEEWHWKVDPTFPLY</sequence>
<protein>
    <recommendedName>
        <fullName evidence="12">Rhodanese domain-containing protein</fullName>
    </recommendedName>
</protein>
<dbReference type="InterPro" id="IPR036873">
    <property type="entry name" value="Rhodanese-like_dom_sf"/>
</dbReference>
<keyword evidence="3 11" id="KW-0808">Transferase</keyword>
<feature type="binding site" evidence="11">
    <location>
        <position position="87"/>
    </location>
    <ligand>
        <name>ATP</name>
        <dbReference type="ChEBI" id="CHEBI:30616"/>
    </ligand>
</feature>